<name>A0A2U9IFB3_9CREN</name>
<feature type="domain" description="B3/B4 tRNA-binding" evidence="1">
    <location>
        <begin position="58"/>
        <end position="211"/>
    </location>
</feature>
<dbReference type="Proteomes" id="UP000248044">
    <property type="component" value="Chromosome"/>
</dbReference>
<dbReference type="Gene3D" id="3.50.40.10">
    <property type="entry name" value="Phenylalanyl-trna Synthetase, Chain B, domain 3"/>
    <property type="match status" value="1"/>
</dbReference>
<dbReference type="EMBL" id="CP029289">
    <property type="protein sequence ID" value="AWR94738.1"/>
    <property type="molecule type" value="Genomic_DNA"/>
</dbReference>
<dbReference type="SUPFAM" id="SSF56037">
    <property type="entry name" value="PheT/TilS domain"/>
    <property type="match status" value="1"/>
</dbReference>
<dbReference type="SMART" id="SM00873">
    <property type="entry name" value="B3_4"/>
    <property type="match status" value="1"/>
</dbReference>
<protein>
    <recommendedName>
        <fullName evidence="1">B3/B4 tRNA-binding domain-containing protein</fullName>
    </recommendedName>
</protein>
<gene>
    <name evidence="2" type="ORF">DFR85_09150</name>
</gene>
<dbReference type="Pfam" id="PF03483">
    <property type="entry name" value="B3_4"/>
    <property type="match status" value="1"/>
</dbReference>
<dbReference type="RefSeq" id="WP_110270619.1">
    <property type="nucleotide sequence ID" value="NZ_CP029289.2"/>
</dbReference>
<dbReference type="PANTHER" id="PTHR39209">
    <property type="match status" value="1"/>
</dbReference>
<reference evidence="2 3" key="1">
    <citation type="submission" date="2018-05" db="EMBL/GenBank/DDBJ databases">
        <title>Complete Genome Sequences of Extremely Thermoacidophilic, Metal-Mobilizing Type-Strain Members of the Archaeal Family Sulfolobaceae: Acidianus brierleyi DSM-1651T, Acidianus sulfidivorans DSM-18786T, Metallosphaera hakonensis DSM-7519T, and Metallosphaera prunae DSM-10039T.</title>
        <authorList>
            <person name="Counts J.A."/>
            <person name="Kelly R.M."/>
        </authorList>
    </citation>
    <scope>NUCLEOTIDE SEQUENCE [LARGE SCALE GENOMIC DNA]</scope>
    <source>
        <strain evidence="2 3">DSM 1651</strain>
    </source>
</reference>
<evidence type="ECO:0000259" key="1">
    <source>
        <dbReference type="SMART" id="SM00873"/>
    </source>
</evidence>
<dbReference type="InterPro" id="IPR020825">
    <property type="entry name" value="Phe-tRNA_synthase-like_B3/B4"/>
</dbReference>
<keyword evidence="3" id="KW-1185">Reference proteome</keyword>
<dbReference type="GO" id="GO:0004826">
    <property type="term" value="F:phenylalanine-tRNA ligase activity"/>
    <property type="evidence" value="ECO:0007669"/>
    <property type="project" value="InterPro"/>
</dbReference>
<sequence length="220" mass="24396">MNISVDNSCKLMGIFIAYTEVLGISNGKNNLEKEILEIEKKYSSQNPEELKDNPIVRAYRDFYWKIGVDPTKTRPSGEALRRRINRNGKLPRVNDIVDSGNIASADTLVPIGIYDMSKIRGDPSLIISSGNEIFYGIGKKDPEKVNKGIPILIDEEGKVMHIYPHRDSILTSVDLNTRNVLIVGAGVLNVDKELVIRAVNITCNLLSKLGGKIVHEVIIA</sequence>
<dbReference type="GeneID" id="36832320"/>
<dbReference type="AlphaFoldDB" id="A0A2U9IFB3"/>
<dbReference type="GO" id="GO:0003723">
    <property type="term" value="F:RNA binding"/>
    <property type="evidence" value="ECO:0007669"/>
    <property type="project" value="InterPro"/>
</dbReference>
<dbReference type="KEGG" id="abri:DFR85_09150"/>
<organism evidence="2 3">
    <name type="scientific">Acidianus brierleyi</name>
    <dbReference type="NCBI Taxonomy" id="41673"/>
    <lineage>
        <taxon>Archaea</taxon>
        <taxon>Thermoproteota</taxon>
        <taxon>Thermoprotei</taxon>
        <taxon>Sulfolobales</taxon>
        <taxon>Sulfolobaceae</taxon>
        <taxon>Acidianus</taxon>
    </lineage>
</organism>
<accession>A0A2U9IFB3</accession>
<evidence type="ECO:0000313" key="3">
    <source>
        <dbReference type="Proteomes" id="UP000248044"/>
    </source>
</evidence>
<dbReference type="InterPro" id="IPR005146">
    <property type="entry name" value="B3/B4_tRNA-bd"/>
</dbReference>
<evidence type="ECO:0000313" key="2">
    <source>
        <dbReference type="EMBL" id="AWR94738.1"/>
    </source>
</evidence>
<proteinExistence type="predicted"/>
<dbReference type="PANTHER" id="PTHR39209:SF2">
    <property type="entry name" value="CYTOPLASMIC PROTEIN"/>
    <property type="match status" value="1"/>
</dbReference>
<dbReference type="OrthoDB" id="35982at2157"/>